<dbReference type="InterPro" id="IPR029045">
    <property type="entry name" value="ClpP/crotonase-like_dom_sf"/>
</dbReference>
<evidence type="ECO:0000313" key="3">
    <source>
        <dbReference type="Proteomes" id="UP001154312"/>
    </source>
</evidence>
<comment type="caution">
    <text evidence="2">The sequence shown here is derived from an EMBL/GenBank/DDBJ whole genome shotgun (WGS) entry which is preliminary data.</text>
</comment>
<dbReference type="GO" id="GO:0008233">
    <property type="term" value="F:peptidase activity"/>
    <property type="evidence" value="ECO:0007669"/>
    <property type="project" value="UniProtKB-KW"/>
</dbReference>
<organism evidence="2 3">
    <name type="scientific">Pelotomaculum isophthalicicum JI</name>
    <dbReference type="NCBI Taxonomy" id="947010"/>
    <lineage>
        <taxon>Bacteria</taxon>
        <taxon>Bacillati</taxon>
        <taxon>Bacillota</taxon>
        <taxon>Clostridia</taxon>
        <taxon>Eubacteriales</taxon>
        <taxon>Desulfotomaculaceae</taxon>
        <taxon>Pelotomaculum</taxon>
    </lineage>
</organism>
<dbReference type="AlphaFoldDB" id="A0A9X4JVT3"/>
<dbReference type="InterPro" id="IPR023562">
    <property type="entry name" value="ClpP/TepA"/>
</dbReference>
<accession>A0A9X4JVT3</accession>
<keyword evidence="2" id="KW-0645">Protease</keyword>
<protein>
    <submittedName>
        <fullName evidence="2">ATP-dependent Clp protease proteolytic subunit</fullName>
    </submittedName>
</protein>
<dbReference type="Pfam" id="PF00574">
    <property type="entry name" value="CLP_protease"/>
    <property type="match status" value="1"/>
</dbReference>
<feature type="compositionally biased region" description="Basic and acidic residues" evidence="1">
    <location>
        <begin position="29"/>
        <end position="42"/>
    </location>
</feature>
<dbReference type="EMBL" id="JAKOAV010000020">
    <property type="protein sequence ID" value="MDF9408921.1"/>
    <property type="molecule type" value="Genomic_DNA"/>
</dbReference>
<dbReference type="Gene3D" id="3.90.226.10">
    <property type="entry name" value="2-enoyl-CoA Hydratase, Chain A, domain 1"/>
    <property type="match status" value="1"/>
</dbReference>
<keyword evidence="2" id="KW-0378">Hydrolase</keyword>
<evidence type="ECO:0000256" key="1">
    <source>
        <dbReference type="SAM" id="MobiDB-lite"/>
    </source>
</evidence>
<dbReference type="Proteomes" id="UP001154312">
    <property type="component" value="Unassembled WGS sequence"/>
</dbReference>
<sequence length="275" mass="29442">MTTAGCKSDSGIIPGDPGVPEPDPDVLPEPERRDEPEKEPKPGKRVAGQTKGALESVKEMGSTPIPEVKSNIHCLTIVGQIEGHLVLPPQNKTTKYEHMIPQLVALEQAPEVKGILIVLNTVGGDVEAGLAIAEIIASMSKPSVSVVLGGGHSIGVPVAVSCTYSFIASTASMTIHPIRLNGLVIGVPQTYEYLDKMQDRVVRFVTDHSDITEEKFRELMFRTGELARDIGTVLIGKEAVDIGLINEVGGIGDAVKKLNDLIETNENMKKEAPLQ</sequence>
<dbReference type="RefSeq" id="WP_277444326.1">
    <property type="nucleotide sequence ID" value="NZ_JAKOAV010000020.1"/>
</dbReference>
<proteinExistence type="predicted"/>
<name>A0A9X4JVT3_9FIRM</name>
<gene>
    <name evidence="2" type="ORF">L7E55_11220</name>
</gene>
<keyword evidence="3" id="KW-1185">Reference proteome</keyword>
<dbReference type="SUPFAM" id="SSF52096">
    <property type="entry name" value="ClpP/crotonase"/>
    <property type="match status" value="1"/>
</dbReference>
<feature type="region of interest" description="Disordered" evidence="1">
    <location>
        <begin position="1"/>
        <end position="56"/>
    </location>
</feature>
<reference evidence="2" key="1">
    <citation type="submission" date="2022-02" db="EMBL/GenBank/DDBJ databases">
        <authorList>
            <person name="Leng L."/>
        </authorList>
    </citation>
    <scope>NUCLEOTIDE SEQUENCE</scope>
    <source>
        <strain evidence="2">JI</strain>
    </source>
</reference>
<dbReference type="GO" id="GO:0006508">
    <property type="term" value="P:proteolysis"/>
    <property type="evidence" value="ECO:0007669"/>
    <property type="project" value="UniProtKB-KW"/>
</dbReference>
<evidence type="ECO:0000313" key="2">
    <source>
        <dbReference type="EMBL" id="MDF9408921.1"/>
    </source>
</evidence>